<dbReference type="PANTHER" id="PTHR46206">
    <property type="entry name" value="CYTOCHROME P450"/>
    <property type="match status" value="1"/>
</dbReference>
<dbReference type="CDD" id="cd11041">
    <property type="entry name" value="CYP503A1-like"/>
    <property type="match status" value="1"/>
</dbReference>
<comment type="cofactor">
    <cofactor evidence="1">
        <name>heme</name>
        <dbReference type="ChEBI" id="CHEBI:30413"/>
    </cofactor>
</comment>
<reference evidence="9" key="1">
    <citation type="submission" date="2021-05" db="EMBL/GenBank/DDBJ databases">
        <authorList>
            <person name="Khan N."/>
        </authorList>
    </citation>
    <scope>NUCLEOTIDE SEQUENCE</scope>
</reference>
<evidence type="ECO:0000256" key="4">
    <source>
        <dbReference type="ARBA" id="ARBA00022723"/>
    </source>
</evidence>
<keyword evidence="4" id="KW-0479">Metal-binding</keyword>
<gene>
    <name evidence="9" type="ORF">FEQUK3_LOCUS830</name>
</gene>
<feature type="chain" id="PRO_5035194099" description="Cytochrome P450" evidence="8">
    <location>
        <begin position="20"/>
        <end position="774"/>
    </location>
</feature>
<keyword evidence="8" id="KW-0732">Signal</keyword>
<comment type="caution">
    <text evidence="9">The sequence shown here is derived from an EMBL/GenBank/DDBJ whole genome shotgun (WGS) entry which is preliminary data.</text>
</comment>
<accession>A0A8J2NDH2</accession>
<proteinExistence type="inferred from homology"/>
<sequence length="774" mass="88223">MITLWLFLFLVVVWRLVACYNHLSKVPKEVPWAGTAGRFVPHLVNQVRGLWNMPYVMNTAYQKYCKHGSICAIALPFARPEILLPSNLINWMTSQSGKILSPTPVQMELVAAEHAFLNSFDQKESVVYDVLRVQMNRRLPALIPGLAEELKASIDKEFGADTEWKDTQLFVIVRRVVAKLITWLVVGDDLSRDQELVENLSQFSLAVMPSAMGIALFPPFMQPIAAHLTCFLNRIYMNRALRILGPYIEQRIMEVETGISKTHPQNDVMTWHIEEALRKKEPRALMPQLIASRVFATTMAALEAITLTVTHTLFCVASSNSSSLIWSALEEEAKPVLSTTPINLDVIDKLHFADAAIKEGLRLQTALKALTVQVMQPSGLTIKDTGIHLPQGARISVSAWGIHHDEDIYPDAYTYDAFRFAPQSREHGLREGGDDEHLMTSPSEKYLSFGFGKHVCPGRHLAAAVTKLFLAHVAVNYDLQPLKKNPGLLIIGHLPTPPTKAKLKIRRKDGFSFSKEDGQSGFNPEWPSEKEFAHPAIIDTFEGEEECSMLVRPGRDIFCIKAEEWKSLKDQDLNADIYMSFLRVDHTSDEYHCGLSMQDLEVKNLAIEFDNGWLIDLPNYISGLRQENSARGYFGYLLHVIDWGSLCSKDLWIIDKEAKWFNTYSRHDALYRDCDAEYIEVDWSDVINYKGDEEFPTASVLMEEIDDWLWDNGRPGREGDRESNPDEPSPRDIFRLLVRRDNKFKDPRLHDSYRDGLGWVIYEDDYSEFDECLH</sequence>
<evidence type="ECO:0000256" key="5">
    <source>
        <dbReference type="ARBA" id="ARBA00023002"/>
    </source>
</evidence>
<keyword evidence="7" id="KW-0503">Monooxygenase</keyword>
<evidence type="ECO:0000313" key="9">
    <source>
        <dbReference type="EMBL" id="CAG7555144.1"/>
    </source>
</evidence>
<evidence type="ECO:0000256" key="6">
    <source>
        <dbReference type="ARBA" id="ARBA00023004"/>
    </source>
</evidence>
<evidence type="ECO:0000256" key="1">
    <source>
        <dbReference type="ARBA" id="ARBA00001971"/>
    </source>
</evidence>
<dbReference type="PANTHER" id="PTHR46206:SF1">
    <property type="entry name" value="P450, PUTATIVE (EUROFUNG)-RELATED"/>
    <property type="match status" value="1"/>
</dbReference>
<dbReference type="Proteomes" id="UP000693738">
    <property type="component" value="Unassembled WGS sequence"/>
</dbReference>
<evidence type="ECO:0000256" key="8">
    <source>
        <dbReference type="SAM" id="SignalP"/>
    </source>
</evidence>
<evidence type="ECO:0008006" key="11">
    <source>
        <dbReference type="Google" id="ProtNLM"/>
    </source>
</evidence>
<keyword evidence="6" id="KW-0408">Iron</keyword>
<dbReference type="InterPro" id="IPR017972">
    <property type="entry name" value="Cyt_P450_CS"/>
</dbReference>
<keyword evidence="5" id="KW-0560">Oxidoreductase</keyword>
<dbReference type="Pfam" id="PF00067">
    <property type="entry name" value="p450"/>
    <property type="match status" value="1"/>
</dbReference>
<keyword evidence="3" id="KW-0349">Heme</keyword>
<dbReference type="PROSITE" id="PS00086">
    <property type="entry name" value="CYTOCHROME_P450"/>
    <property type="match status" value="1"/>
</dbReference>
<comment type="similarity">
    <text evidence="2">Belongs to the cytochrome P450 family.</text>
</comment>
<protein>
    <recommendedName>
        <fullName evidence="11">Cytochrome P450</fullName>
    </recommendedName>
</protein>
<organism evidence="9 10">
    <name type="scientific">Fusarium equiseti</name>
    <name type="common">Fusarium scirpi</name>
    <dbReference type="NCBI Taxonomy" id="61235"/>
    <lineage>
        <taxon>Eukaryota</taxon>
        <taxon>Fungi</taxon>
        <taxon>Dikarya</taxon>
        <taxon>Ascomycota</taxon>
        <taxon>Pezizomycotina</taxon>
        <taxon>Sordariomycetes</taxon>
        <taxon>Hypocreomycetidae</taxon>
        <taxon>Hypocreales</taxon>
        <taxon>Nectriaceae</taxon>
        <taxon>Fusarium</taxon>
        <taxon>Fusarium incarnatum-equiseti species complex</taxon>
    </lineage>
</organism>
<dbReference type="EMBL" id="CAJSTJ010000044">
    <property type="protein sequence ID" value="CAG7555144.1"/>
    <property type="molecule type" value="Genomic_DNA"/>
</dbReference>
<dbReference type="AlphaFoldDB" id="A0A8J2NDH2"/>
<evidence type="ECO:0000256" key="2">
    <source>
        <dbReference type="ARBA" id="ARBA00010617"/>
    </source>
</evidence>
<evidence type="ECO:0000256" key="7">
    <source>
        <dbReference type="ARBA" id="ARBA00023033"/>
    </source>
</evidence>
<name>A0A8J2NDH2_FUSEQ</name>
<dbReference type="InterPro" id="IPR001128">
    <property type="entry name" value="Cyt_P450"/>
</dbReference>
<feature type="signal peptide" evidence="8">
    <location>
        <begin position="1"/>
        <end position="19"/>
    </location>
</feature>
<evidence type="ECO:0000256" key="3">
    <source>
        <dbReference type="ARBA" id="ARBA00022617"/>
    </source>
</evidence>
<evidence type="ECO:0000313" key="10">
    <source>
        <dbReference type="Proteomes" id="UP000693738"/>
    </source>
</evidence>
<dbReference type="GO" id="GO:0005506">
    <property type="term" value="F:iron ion binding"/>
    <property type="evidence" value="ECO:0007669"/>
    <property type="project" value="InterPro"/>
</dbReference>
<dbReference type="GO" id="GO:0004497">
    <property type="term" value="F:monooxygenase activity"/>
    <property type="evidence" value="ECO:0007669"/>
    <property type="project" value="UniProtKB-KW"/>
</dbReference>
<dbReference type="GO" id="GO:0020037">
    <property type="term" value="F:heme binding"/>
    <property type="evidence" value="ECO:0007669"/>
    <property type="project" value="InterPro"/>
</dbReference>
<dbReference type="GO" id="GO:0016705">
    <property type="term" value="F:oxidoreductase activity, acting on paired donors, with incorporation or reduction of molecular oxygen"/>
    <property type="evidence" value="ECO:0007669"/>
    <property type="project" value="InterPro"/>
</dbReference>